<sequence length="59" mass="6076">MRRIVLVGLVLWLVAGVAAAAKRDYFTGAPADCDRVTTIAATALAGPLNYVGADPNVSC</sequence>
<evidence type="ECO:0000313" key="3">
    <source>
        <dbReference type="Proteomes" id="UP000659904"/>
    </source>
</evidence>
<organism evidence="2 3">
    <name type="scientific">Catellatospora citrea</name>
    <dbReference type="NCBI Taxonomy" id="53366"/>
    <lineage>
        <taxon>Bacteria</taxon>
        <taxon>Bacillati</taxon>
        <taxon>Actinomycetota</taxon>
        <taxon>Actinomycetes</taxon>
        <taxon>Micromonosporales</taxon>
        <taxon>Micromonosporaceae</taxon>
        <taxon>Catellatospora</taxon>
    </lineage>
</organism>
<reference evidence="2 3" key="1">
    <citation type="submission" date="2021-01" db="EMBL/GenBank/DDBJ databases">
        <title>Whole genome shotgun sequence of Catellatospora citrea NBRC 14495.</title>
        <authorList>
            <person name="Komaki H."/>
            <person name="Tamura T."/>
        </authorList>
    </citation>
    <scope>NUCLEOTIDE SEQUENCE [LARGE SCALE GENOMIC DNA]</scope>
    <source>
        <strain evidence="2 3">NBRC 14495</strain>
    </source>
</reference>
<keyword evidence="1" id="KW-0732">Signal</keyword>
<accession>A0A8J3K5Q7</accession>
<protein>
    <submittedName>
        <fullName evidence="2">Uncharacterized protein</fullName>
    </submittedName>
</protein>
<proteinExistence type="predicted"/>
<dbReference type="RefSeq" id="WP_120315031.1">
    <property type="nucleotide sequence ID" value="NZ_BONH01000007.1"/>
</dbReference>
<dbReference type="EMBL" id="BONH01000007">
    <property type="protein sequence ID" value="GIF97191.1"/>
    <property type="molecule type" value="Genomic_DNA"/>
</dbReference>
<feature type="chain" id="PRO_5035211710" evidence="1">
    <location>
        <begin position="21"/>
        <end position="59"/>
    </location>
</feature>
<comment type="caution">
    <text evidence="2">The sequence shown here is derived from an EMBL/GenBank/DDBJ whole genome shotgun (WGS) entry which is preliminary data.</text>
</comment>
<dbReference type="AlphaFoldDB" id="A0A8J3K5Q7"/>
<dbReference type="Proteomes" id="UP000659904">
    <property type="component" value="Unassembled WGS sequence"/>
</dbReference>
<gene>
    <name evidence="2" type="ORF">Cci01nite_22850</name>
</gene>
<evidence type="ECO:0000313" key="2">
    <source>
        <dbReference type="EMBL" id="GIF97191.1"/>
    </source>
</evidence>
<evidence type="ECO:0000256" key="1">
    <source>
        <dbReference type="SAM" id="SignalP"/>
    </source>
</evidence>
<keyword evidence="3" id="KW-1185">Reference proteome</keyword>
<feature type="signal peptide" evidence="1">
    <location>
        <begin position="1"/>
        <end position="20"/>
    </location>
</feature>
<name>A0A8J3K5Q7_9ACTN</name>